<feature type="region of interest" description="Disordered" evidence="1">
    <location>
        <begin position="31"/>
        <end position="52"/>
    </location>
</feature>
<evidence type="ECO:0000313" key="2">
    <source>
        <dbReference type="EMBL" id="CBG91468.1"/>
    </source>
</evidence>
<sequence>MLQSLTSAKRGNAQRPAMFRKGISIRKAVAMWSPHRHKRSQPGDIMLHGGQR</sequence>
<accession>D2TQZ5</accession>
<organism evidence="2 3">
    <name type="scientific">Citrobacter rodentium (strain ICC168)</name>
    <name type="common">Citrobacter freundii biotype 4280</name>
    <dbReference type="NCBI Taxonomy" id="637910"/>
    <lineage>
        <taxon>Bacteria</taxon>
        <taxon>Pseudomonadati</taxon>
        <taxon>Pseudomonadota</taxon>
        <taxon>Gammaproteobacteria</taxon>
        <taxon>Enterobacterales</taxon>
        <taxon>Enterobacteriaceae</taxon>
        <taxon>Citrobacter</taxon>
    </lineage>
</organism>
<dbReference type="AlphaFoldDB" id="D2TQZ5"/>
<dbReference type="KEGG" id="cro:ROD_47761"/>
<evidence type="ECO:0000313" key="3">
    <source>
        <dbReference type="Proteomes" id="UP000001889"/>
    </source>
</evidence>
<reference evidence="2 3" key="1">
    <citation type="journal article" date="2010" name="J. Bacteriol.">
        <title>The Citrobacter rodentium genome sequence reveals convergent evolution with human pathogenic Escherichia coli.</title>
        <authorList>
            <person name="Petty N.K."/>
            <person name="Bulgin R."/>
            <person name="Crepin V.F."/>
            <person name="Cerdeno-Tarraga A.M."/>
            <person name="Schroeder G.N."/>
            <person name="Quail M.A."/>
            <person name="Lennard N."/>
            <person name="Corton C."/>
            <person name="Barron A."/>
            <person name="Clark L."/>
            <person name="Toribio A.L."/>
            <person name="Parkhill J."/>
            <person name="Dougan G."/>
            <person name="Frankel G."/>
            <person name="Thomson N.R."/>
        </authorList>
    </citation>
    <scope>NUCLEOTIDE SEQUENCE [LARGE SCALE GENOMIC DNA]</scope>
    <source>
        <strain evidence="2 3">ICC168</strain>
    </source>
</reference>
<name>D2TQZ5_CITRI</name>
<proteinExistence type="predicted"/>
<dbReference type="Proteomes" id="UP000001889">
    <property type="component" value="Chromosome"/>
</dbReference>
<keyword evidence="3" id="KW-1185">Reference proteome</keyword>
<dbReference type="STRING" id="637910.ROD_47761"/>
<dbReference type="EMBL" id="FN543502">
    <property type="protein sequence ID" value="CBG91468.1"/>
    <property type="molecule type" value="Genomic_DNA"/>
</dbReference>
<evidence type="ECO:0000256" key="1">
    <source>
        <dbReference type="SAM" id="MobiDB-lite"/>
    </source>
</evidence>
<gene>
    <name evidence="2" type="ordered locus">ROD_47761</name>
</gene>
<dbReference type="HOGENOM" id="CLU_3078187_0_0_6"/>
<feature type="region of interest" description="Disordered" evidence="1">
    <location>
        <begin position="1"/>
        <end position="20"/>
    </location>
</feature>
<protein>
    <submittedName>
        <fullName evidence="2">Uncharacterized protein</fullName>
    </submittedName>
</protein>